<evidence type="ECO:0000313" key="5">
    <source>
        <dbReference type="EMBL" id="WFD14082.1"/>
    </source>
</evidence>
<dbReference type="GO" id="GO:0030008">
    <property type="term" value="C:TRAPP complex"/>
    <property type="evidence" value="ECO:0007669"/>
    <property type="project" value="UniProtKB-UniRule"/>
</dbReference>
<name>A0AAJ5YW85_9BASI</name>
<evidence type="ECO:0000256" key="2">
    <source>
        <dbReference type="ARBA" id="ARBA00022892"/>
    </source>
</evidence>
<keyword evidence="3" id="KW-0256">Endoplasmic reticulum</keyword>
<dbReference type="AlphaFoldDB" id="A0AAJ5YW85"/>
<feature type="compositionally biased region" description="Polar residues" evidence="4">
    <location>
        <begin position="162"/>
        <end position="171"/>
    </location>
</feature>
<keyword evidence="2 3" id="KW-0931">ER-Golgi transport</keyword>
<feature type="compositionally biased region" description="Basic and acidic residues" evidence="4">
    <location>
        <begin position="67"/>
        <end position="85"/>
    </location>
</feature>
<protein>
    <recommendedName>
        <fullName evidence="3">Trafficking protein particle complex subunit</fullName>
    </recommendedName>
</protein>
<dbReference type="SMART" id="SM01399">
    <property type="entry name" value="Sybindin"/>
    <property type="match status" value="1"/>
</dbReference>
<evidence type="ECO:0000256" key="4">
    <source>
        <dbReference type="SAM" id="MobiDB-lite"/>
    </source>
</evidence>
<dbReference type="GO" id="GO:0005794">
    <property type="term" value="C:Golgi apparatus"/>
    <property type="evidence" value="ECO:0007669"/>
    <property type="project" value="UniProtKB-SubCell"/>
</dbReference>
<dbReference type="PANTHER" id="PTHR23249:SF16">
    <property type="entry name" value="TRAFFICKING PROTEIN PARTICLE COMPLEX SUBUNIT 1"/>
    <property type="match status" value="1"/>
</dbReference>
<evidence type="ECO:0000256" key="1">
    <source>
        <dbReference type="ARBA" id="ARBA00022448"/>
    </source>
</evidence>
<keyword evidence="6" id="KW-1185">Reference proteome</keyword>
<evidence type="ECO:0000256" key="3">
    <source>
        <dbReference type="RuleBase" id="RU366065"/>
    </source>
</evidence>
<comment type="subcellular location">
    <subcellularLocation>
        <location evidence="3">Endoplasmic reticulum</location>
    </subcellularLocation>
    <subcellularLocation>
        <location evidence="3">Golgi apparatus</location>
        <location evidence="3">cis-Golgi network</location>
    </subcellularLocation>
</comment>
<organism evidence="5 6">
    <name type="scientific">Malassezia arunalokei</name>
    <dbReference type="NCBI Taxonomy" id="1514897"/>
    <lineage>
        <taxon>Eukaryota</taxon>
        <taxon>Fungi</taxon>
        <taxon>Dikarya</taxon>
        <taxon>Basidiomycota</taxon>
        <taxon>Ustilaginomycotina</taxon>
        <taxon>Malasseziomycetes</taxon>
        <taxon>Malasseziales</taxon>
        <taxon>Malasseziaceae</taxon>
        <taxon>Malassezia</taxon>
    </lineage>
</organism>
<feature type="region of interest" description="Disordered" evidence="4">
    <location>
        <begin position="51"/>
        <end position="85"/>
    </location>
</feature>
<dbReference type="Proteomes" id="UP001217582">
    <property type="component" value="Chromosome 1"/>
</dbReference>
<dbReference type="InterPro" id="IPR007233">
    <property type="entry name" value="TRAPPC"/>
</dbReference>
<keyword evidence="3" id="KW-0333">Golgi apparatus</keyword>
<dbReference type="Gene3D" id="3.30.450.70">
    <property type="match status" value="1"/>
</dbReference>
<evidence type="ECO:0000313" key="6">
    <source>
        <dbReference type="Proteomes" id="UP001217582"/>
    </source>
</evidence>
<dbReference type="GO" id="GO:0005783">
    <property type="term" value="C:endoplasmic reticulum"/>
    <property type="evidence" value="ECO:0007669"/>
    <property type="project" value="UniProtKB-SubCell"/>
</dbReference>
<dbReference type="Pfam" id="PF04099">
    <property type="entry name" value="Sybindin"/>
    <property type="match status" value="1"/>
</dbReference>
<comment type="similarity">
    <text evidence="3">Belongs to the TRAPP small subunits family.</text>
</comment>
<feature type="region of interest" description="Disordered" evidence="4">
    <location>
        <begin position="151"/>
        <end position="171"/>
    </location>
</feature>
<accession>A0AAJ5YW85</accession>
<sequence>MRAYSFWVFDRGCNVIYHQDWSRLHQQHAAATSGLSFTSSLSSTLQLVGGAGGDEDKAGVHAASKRARGDTMEGVSRHVSTDEKEVDPRLLPFDEEAKLIYGVVYSLRNMVRKLGGSHETFHNISTPTYTLTHMQTPSMYTFVLITDAPPNRAEKGPPVGTPGTSPIPGTNDMTLRAVIRELWRVPARVAGSRH</sequence>
<keyword evidence="1 3" id="KW-0813">Transport</keyword>
<dbReference type="PANTHER" id="PTHR23249">
    <property type="entry name" value="TRAFFICKING PROTEIN PARTICLE COMPLEX SUBUNIT"/>
    <property type="match status" value="1"/>
</dbReference>
<gene>
    <name evidence="5" type="primary">bet5</name>
    <name evidence="5" type="ORF">MARU1_000077</name>
</gene>
<dbReference type="EMBL" id="CP119916">
    <property type="protein sequence ID" value="WFD14082.1"/>
    <property type="molecule type" value="Genomic_DNA"/>
</dbReference>
<proteinExistence type="inferred from homology"/>
<dbReference type="GO" id="GO:0006888">
    <property type="term" value="P:endoplasmic reticulum to Golgi vesicle-mediated transport"/>
    <property type="evidence" value="ECO:0007669"/>
    <property type="project" value="UniProtKB-UniRule"/>
</dbReference>
<reference evidence="5 6" key="1">
    <citation type="submission" date="2023-03" db="EMBL/GenBank/DDBJ databases">
        <title>Mating type loci evolution in Malassezia.</title>
        <authorList>
            <person name="Coelho M.A."/>
        </authorList>
    </citation>
    <scope>NUCLEOTIDE SEQUENCE [LARGE SCALE GENOMIC DNA]</scope>
    <source>
        <strain evidence="5 6">CBS 13387</strain>
    </source>
</reference>
<comment type="subunit">
    <text evidence="3">Part of the multisubunit transport protein particle (TRAPP) complex.</text>
</comment>